<keyword evidence="2" id="KW-1185">Reference proteome</keyword>
<name>A0A067FMV3_CITSI</name>
<sequence>MQADECPSNVSSSVSIQSPRITALALLMTIWNNYVRAAKFRKIFAVYGAGNEHNLPTWRWADKLKGASTGPVASEVRSSSTGCHYKVRAQCRLKNIQAVKFNQFEGNYTCKTRQTD</sequence>
<proteinExistence type="predicted"/>
<dbReference type="AlphaFoldDB" id="A0A067FMV3"/>
<reference evidence="1 2" key="1">
    <citation type="submission" date="2014-04" db="EMBL/GenBank/DDBJ databases">
        <authorList>
            <consortium name="International Citrus Genome Consortium"/>
            <person name="Gmitter F."/>
            <person name="Chen C."/>
            <person name="Farmerie W."/>
            <person name="Harkins T."/>
            <person name="Desany B."/>
            <person name="Mohiuddin M."/>
            <person name="Kodira C."/>
            <person name="Borodovsky M."/>
            <person name="Lomsadze A."/>
            <person name="Burns P."/>
            <person name="Jenkins J."/>
            <person name="Prochnik S."/>
            <person name="Shu S."/>
            <person name="Chapman J."/>
            <person name="Pitluck S."/>
            <person name="Schmutz J."/>
            <person name="Rokhsar D."/>
        </authorList>
    </citation>
    <scope>NUCLEOTIDE SEQUENCE</scope>
</reference>
<evidence type="ECO:0000313" key="2">
    <source>
        <dbReference type="Proteomes" id="UP000027120"/>
    </source>
</evidence>
<dbReference type="Proteomes" id="UP000027120">
    <property type="component" value="Unassembled WGS sequence"/>
</dbReference>
<dbReference type="EMBL" id="KK784894">
    <property type="protein sequence ID" value="KDO68673.1"/>
    <property type="molecule type" value="Genomic_DNA"/>
</dbReference>
<gene>
    <name evidence="1" type="ORF">CISIN_1g033574mg</name>
</gene>
<organism evidence="1 2">
    <name type="scientific">Citrus sinensis</name>
    <name type="common">Sweet orange</name>
    <name type="synonym">Citrus aurantium var. sinensis</name>
    <dbReference type="NCBI Taxonomy" id="2711"/>
    <lineage>
        <taxon>Eukaryota</taxon>
        <taxon>Viridiplantae</taxon>
        <taxon>Streptophyta</taxon>
        <taxon>Embryophyta</taxon>
        <taxon>Tracheophyta</taxon>
        <taxon>Spermatophyta</taxon>
        <taxon>Magnoliopsida</taxon>
        <taxon>eudicotyledons</taxon>
        <taxon>Gunneridae</taxon>
        <taxon>Pentapetalae</taxon>
        <taxon>rosids</taxon>
        <taxon>malvids</taxon>
        <taxon>Sapindales</taxon>
        <taxon>Rutaceae</taxon>
        <taxon>Aurantioideae</taxon>
        <taxon>Citrus</taxon>
    </lineage>
</organism>
<evidence type="ECO:0000313" key="1">
    <source>
        <dbReference type="EMBL" id="KDO68673.1"/>
    </source>
</evidence>
<protein>
    <submittedName>
        <fullName evidence="1">Uncharacterized protein</fullName>
    </submittedName>
</protein>
<accession>A0A067FMV3</accession>